<proteinExistence type="inferred from homology"/>
<reference evidence="4" key="1">
    <citation type="submission" date="2018-06" db="EMBL/GenBank/DDBJ databases">
        <authorList>
            <person name="Zhirakovskaya E."/>
        </authorList>
    </citation>
    <scope>NUCLEOTIDE SEQUENCE</scope>
</reference>
<keyword evidence="4" id="KW-0969">Cilium</keyword>
<protein>
    <submittedName>
        <fullName evidence="4">Flagellar P-ring protein FlgI</fullName>
    </submittedName>
</protein>
<sequence length="370" mass="38594">MRALMGTQKWLVLLALLMCWNSYSYAERIKDIANVGGVRANHLVGYGLVVGLTGSGDKTPFAEQSLLSMLNKFGIHMPPGVKTKSKNIAAVAVHAELPAFAKPGQKIDITVSSLGNAKSLRGGTLLLTPLKGVDGNVYAIGQGNLVVGGLDASGADGSRITINVPSVGRIPNGAMVERTVNTGFELGNTIRLNLKNSDFTTATNMVNTINEMLGKGTASALDANTIEVMAPRLPNQRVSFLSVLENIEVVSGESAAKIIVNSRTGTVVIGQNVRVSPAAVTHGSLVVKITEMVEVDQPNPFAGGNTAVTPNTMVEVETGGDGHMFKFSKGVSLDDIVQAVNKVGAAPGDLVAILEALKQAGALKAELMII</sequence>
<comment type="function">
    <text evidence="1">Assembles around the rod to form the L-ring and probably protects the motor/basal body from shearing forces during rotation.</text>
</comment>
<comment type="subcellular location">
    <subcellularLocation>
        <location evidence="2">Bacterial flagellum basal body</location>
    </subcellularLocation>
</comment>
<dbReference type="GO" id="GO:0005198">
    <property type="term" value="F:structural molecule activity"/>
    <property type="evidence" value="ECO:0007669"/>
    <property type="project" value="InterPro"/>
</dbReference>
<dbReference type="GO" id="GO:0030288">
    <property type="term" value="C:outer membrane-bounded periplasmic space"/>
    <property type="evidence" value="ECO:0007669"/>
    <property type="project" value="InterPro"/>
</dbReference>
<evidence type="ECO:0000313" key="4">
    <source>
        <dbReference type="EMBL" id="VAW48298.1"/>
    </source>
</evidence>
<keyword evidence="4" id="KW-0282">Flagellum</keyword>
<dbReference type="Pfam" id="PF02119">
    <property type="entry name" value="FlgI"/>
    <property type="match status" value="1"/>
</dbReference>
<dbReference type="GO" id="GO:0009428">
    <property type="term" value="C:bacterial-type flagellum basal body, distal rod, P ring"/>
    <property type="evidence" value="ECO:0007669"/>
    <property type="project" value="InterPro"/>
</dbReference>
<evidence type="ECO:0000256" key="3">
    <source>
        <dbReference type="ARBA" id="ARBA00022729"/>
    </source>
</evidence>
<organism evidence="4">
    <name type="scientific">hydrothermal vent metagenome</name>
    <dbReference type="NCBI Taxonomy" id="652676"/>
    <lineage>
        <taxon>unclassified sequences</taxon>
        <taxon>metagenomes</taxon>
        <taxon>ecological metagenomes</taxon>
    </lineage>
</organism>
<dbReference type="PRINTS" id="PR01010">
    <property type="entry name" value="FLGPRINGFLGI"/>
</dbReference>
<dbReference type="NCBIfam" id="NF003676">
    <property type="entry name" value="PRK05303.1"/>
    <property type="match status" value="1"/>
</dbReference>
<name>A0A3B0VXE2_9ZZZZ</name>
<gene>
    <name evidence="4" type="ORF">MNBD_GAMMA04-1769</name>
</gene>
<keyword evidence="3" id="KW-0732">Signal</keyword>
<dbReference type="HAMAP" id="MF_00416">
    <property type="entry name" value="FlgI"/>
    <property type="match status" value="1"/>
</dbReference>
<dbReference type="InterPro" id="IPR001782">
    <property type="entry name" value="Flag_FlgI"/>
</dbReference>
<accession>A0A3B0VXE2</accession>
<keyword evidence="4" id="KW-0966">Cell projection</keyword>
<dbReference type="AlphaFoldDB" id="A0A3B0VXE2"/>
<dbReference type="PANTHER" id="PTHR30381:SF0">
    <property type="entry name" value="FLAGELLAR P-RING PROTEIN"/>
    <property type="match status" value="1"/>
</dbReference>
<dbReference type="GO" id="GO:0071973">
    <property type="term" value="P:bacterial-type flagellum-dependent cell motility"/>
    <property type="evidence" value="ECO:0007669"/>
    <property type="project" value="InterPro"/>
</dbReference>
<dbReference type="PANTHER" id="PTHR30381">
    <property type="entry name" value="FLAGELLAR P-RING PERIPLASMIC PROTEIN FLGI"/>
    <property type="match status" value="1"/>
</dbReference>
<evidence type="ECO:0000256" key="1">
    <source>
        <dbReference type="ARBA" id="ARBA00002591"/>
    </source>
</evidence>
<evidence type="ECO:0000256" key="2">
    <source>
        <dbReference type="ARBA" id="ARBA00004117"/>
    </source>
</evidence>
<dbReference type="EMBL" id="UOFB01000253">
    <property type="protein sequence ID" value="VAW48298.1"/>
    <property type="molecule type" value="Genomic_DNA"/>
</dbReference>